<dbReference type="GeneID" id="20184118"/>
<evidence type="ECO:0000256" key="1">
    <source>
        <dbReference type="SAM" id="MobiDB-lite"/>
    </source>
</evidence>
<dbReference type="OMA" id="XNMFLTS"/>
<dbReference type="InterPro" id="IPR036869">
    <property type="entry name" value="J_dom_sf"/>
</dbReference>
<proteinExistence type="predicted"/>
<name>W2PU44_PHYN3</name>
<evidence type="ECO:0008006" key="4">
    <source>
        <dbReference type="Google" id="ProtNLM"/>
    </source>
</evidence>
<organism evidence="2 3">
    <name type="scientific">Phytophthora nicotianae (strain INRA-310)</name>
    <name type="common">Phytophthora parasitica</name>
    <dbReference type="NCBI Taxonomy" id="761204"/>
    <lineage>
        <taxon>Eukaryota</taxon>
        <taxon>Sar</taxon>
        <taxon>Stramenopiles</taxon>
        <taxon>Oomycota</taxon>
        <taxon>Peronosporomycetes</taxon>
        <taxon>Peronosporales</taxon>
        <taxon>Peronosporaceae</taxon>
        <taxon>Phytophthora</taxon>
    </lineage>
</organism>
<dbReference type="AlphaFoldDB" id="W2PU44"/>
<accession>W2PU44</accession>
<dbReference type="RefSeq" id="XP_008910447.1">
    <property type="nucleotide sequence ID" value="XM_008912199.1"/>
</dbReference>
<dbReference type="SUPFAM" id="SSF46565">
    <property type="entry name" value="Chaperone J-domain"/>
    <property type="match status" value="1"/>
</dbReference>
<evidence type="ECO:0000313" key="3">
    <source>
        <dbReference type="Proteomes" id="UP000018817"/>
    </source>
</evidence>
<reference evidence="2 3" key="2">
    <citation type="submission" date="2013-11" db="EMBL/GenBank/DDBJ databases">
        <title>The Genome Sequence of Phytophthora parasitica INRA-310.</title>
        <authorList>
            <consortium name="The Broad Institute Genomics Platform"/>
            <person name="Russ C."/>
            <person name="Tyler B."/>
            <person name="Panabieres F."/>
            <person name="Shan W."/>
            <person name="Tripathy S."/>
            <person name="Grunwald N."/>
            <person name="Machado M."/>
            <person name="Johnson C.S."/>
            <person name="Arredondo F."/>
            <person name="Hong C."/>
            <person name="Coffey M."/>
            <person name="Young S.K."/>
            <person name="Zeng Q."/>
            <person name="Gargeya S."/>
            <person name="Fitzgerald M."/>
            <person name="Abouelleil A."/>
            <person name="Alvarado L."/>
            <person name="Chapman S.B."/>
            <person name="Gainer-Dewar J."/>
            <person name="Goldberg J."/>
            <person name="Griggs A."/>
            <person name="Gujja S."/>
            <person name="Hansen M."/>
            <person name="Howarth C."/>
            <person name="Imamovic A."/>
            <person name="Ireland A."/>
            <person name="Larimer J."/>
            <person name="McCowan C."/>
            <person name="Murphy C."/>
            <person name="Pearson M."/>
            <person name="Poon T.W."/>
            <person name="Priest M."/>
            <person name="Roberts A."/>
            <person name="Saif S."/>
            <person name="Shea T."/>
            <person name="Sykes S."/>
            <person name="Wortman J."/>
            <person name="Nusbaum C."/>
            <person name="Birren B."/>
        </authorList>
    </citation>
    <scope>NUCLEOTIDE SEQUENCE [LARGE SCALE GENOMIC DNA]</scope>
    <source>
        <strain evidence="2 3">INRA-310</strain>
    </source>
</reference>
<feature type="compositionally biased region" description="Polar residues" evidence="1">
    <location>
        <begin position="132"/>
        <end position="141"/>
    </location>
</feature>
<gene>
    <name evidence="2" type="ORF">PPTG_14865</name>
</gene>
<dbReference type="Proteomes" id="UP000018817">
    <property type="component" value="Unassembled WGS sequence"/>
</dbReference>
<feature type="compositionally biased region" description="Low complexity" evidence="1">
    <location>
        <begin position="90"/>
        <end position="126"/>
    </location>
</feature>
<protein>
    <recommendedName>
        <fullName evidence="4">J domain-containing protein</fullName>
    </recommendedName>
</protein>
<dbReference type="EMBL" id="KI669605">
    <property type="protein sequence ID" value="ETN04146.1"/>
    <property type="molecule type" value="Genomic_DNA"/>
</dbReference>
<reference evidence="3" key="1">
    <citation type="submission" date="2011-12" db="EMBL/GenBank/DDBJ databases">
        <authorList>
            <consortium name="The Broad Institute Genome Sequencing Platform"/>
            <person name="Russ C."/>
            <person name="Tyler B."/>
            <person name="Panabieres F."/>
            <person name="Shan W."/>
            <person name="Tripathy S."/>
            <person name="Grunwald N."/>
            <person name="Machado M."/>
            <person name="Young S.K."/>
            <person name="Zeng Q."/>
            <person name="Gargeya S."/>
            <person name="Fitzgerald M."/>
            <person name="Haas B."/>
            <person name="Abouelleil A."/>
            <person name="Alvarado L."/>
            <person name="Arachchi H.M."/>
            <person name="Berlin A."/>
            <person name="Chapman S.B."/>
            <person name="Gearin G."/>
            <person name="Goldberg J."/>
            <person name="Griggs A."/>
            <person name="Gujja S."/>
            <person name="Hansen M."/>
            <person name="Heiman D."/>
            <person name="Howarth C."/>
            <person name="Larimer J."/>
            <person name="Lui A."/>
            <person name="MacDonald P.J.P."/>
            <person name="McCowen C."/>
            <person name="Montmayeur A."/>
            <person name="Murphy C."/>
            <person name="Neiman D."/>
            <person name="Pearson M."/>
            <person name="Priest M."/>
            <person name="Roberts A."/>
            <person name="Saif S."/>
            <person name="Shea T."/>
            <person name="Sisk P."/>
            <person name="Stolte C."/>
            <person name="Sykes S."/>
            <person name="Wortman J."/>
            <person name="Nusbaum C."/>
            <person name="Birren B."/>
        </authorList>
    </citation>
    <scope>NUCLEOTIDE SEQUENCE [LARGE SCALE GENOMIC DNA]</scope>
    <source>
        <strain evidence="3">INRA-310</strain>
    </source>
</reference>
<evidence type="ECO:0000313" key="2">
    <source>
        <dbReference type="EMBL" id="ETN04146.1"/>
    </source>
</evidence>
<feature type="region of interest" description="Disordered" evidence="1">
    <location>
        <begin position="76"/>
        <end position="141"/>
    </location>
</feature>
<sequence length="201" mass="22466">MVKASNAPCGYVANYEYNGMYYCTIHYRVARNASSSETAKQCEGMRSGNVRCRFISRKQYKGKTYCGNHLNKAIKEDNKRTNDVPPASARPNPFRFDSPPRSSGSPGFGGSSRPSNSRGSSGFGSFKAKSVQLPSPTKPLTQEEQDFFDNFNMFLTSRLDPAELKKRGRSILLKIHPDKYRSGNLDAKTITQFVLKHMSQA</sequence>
<dbReference type="VEuPathDB" id="FungiDB:PPTG_14865"/>